<accession>A0AA39XC58</accession>
<dbReference type="AlphaFoldDB" id="A0AA39XC58"/>
<evidence type="ECO:0000313" key="1">
    <source>
        <dbReference type="EMBL" id="KAK0631214.1"/>
    </source>
</evidence>
<proteinExistence type="predicted"/>
<reference evidence="1" key="1">
    <citation type="submission" date="2023-06" db="EMBL/GenBank/DDBJ databases">
        <title>Genome-scale phylogeny and comparative genomics of the fungal order Sordariales.</title>
        <authorList>
            <consortium name="Lawrence Berkeley National Laboratory"/>
            <person name="Hensen N."/>
            <person name="Bonometti L."/>
            <person name="Westerberg I."/>
            <person name="Brannstrom I.O."/>
            <person name="Guillou S."/>
            <person name="Cros-Aarteil S."/>
            <person name="Calhoun S."/>
            <person name="Haridas S."/>
            <person name="Kuo A."/>
            <person name="Mondo S."/>
            <person name="Pangilinan J."/>
            <person name="Riley R."/>
            <person name="Labutti K."/>
            <person name="Andreopoulos B."/>
            <person name="Lipzen A."/>
            <person name="Chen C."/>
            <person name="Yanf M."/>
            <person name="Daum C."/>
            <person name="Ng V."/>
            <person name="Clum A."/>
            <person name="Steindorff A."/>
            <person name="Ohm R."/>
            <person name="Martin F."/>
            <person name="Silar P."/>
            <person name="Natvig D."/>
            <person name="Lalanne C."/>
            <person name="Gautier V."/>
            <person name="Ament-Velasquez S.L."/>
            <person name="Kruys A."/>
            <person name="Hutchinson M.I."/>
            <person name="Powell A.J."/>
            <person name="Barry K."/>
            <person name="Miller A.N."/>
            <person name="Grigoriev I.V."/>
            <person name="Debuchy R."/>
            <person name="Gladieux P."/>
            <person name="Thoren M.H."/>
            <person name="Johannesson H."/>
        </authorList>
    </citation>
    <scope>NUCLEOTIDE SEQUENCE</scope>
    <source>
        <strain evidence="1">CBS 606.72</strain>
    </source>
</reference>
<comment type="caution">
    <text evidence="1">The sequence shown here is derived from an EMBL/GenBank/DDBJ whole genome shotgun (WGS) entry which is preliminary data.</text>
</comment>
<dbReference type="Proteomes" id="UP001175000">
    <property type="component" value="Unassembled WGS sequence"/>
</dbReference>
<name>A0AA39XC58_9PEZI</name>
<gene>
    <name evidence="1" type="ORF">B0T14DRAFT_559035</name>
</gene>
<sequence>MAQVGTQPSVVVERRQLACLGAMIGDAVFVFGDATSEEFLQPRSYPEEERLYVSGTSEDFAQPDTTSESSAIFHSGTEWKNKSAPLKILRYGDTILIGSVTESQPAASDQNAAEKTAVAKCSVLSLPMHPLQATGRSRISQISRPPVFANPDCPLNPTESRRESEPFLSALGTSPEWWSLTEIQGMAAVNPGYIAIQGAFSMTKQSGIPPKRVLLDRWVGDENLSLFDEPRGLQVSLCTGVARRFPLRAVIEGPLIEYVDSLSIPGWDALKPDFILVLQTPHESVRLTVSAWAARLSTAEDSACELLSASYSIS</sequence>
<keyword evidence="2" id="KW-1185">Reference proteome</keyword>
<evidence type="ECO:0000313" key="2">
    <source>
        <dbReference type="Proteomes" id="UP001175000"/>
    </source>
</evidence>
<protein>
    <submittedName>
        <fullName evidence="1">Uncharacterized protein</fullName>
    </submittedName>
</protein>
<dbReference type="EMBL" id="JAULSU010000001">
    <property type="protein sequence ID" value="KAK0631214.1"/>
    <property type="molecule type" value="Genomic_DNA"/>
</dbReference>
<organism evidence="1 2">
    <name type="scientific">Immersiella caudata</name>
    <dbReference type="NCBI Taxonomy" id="314043"/>
    <lineage>
        <taxon>Eukaryota</taxon>
        <taxon>Fungi</taxon>
        <taxon>Dikarya</taxon>
        <taxon>Ascomycota</taxon>
        <taxon>Pezizomycotina</taxon>
        <taxon>Sordariomycetes</taxon>
        <taxon>Sordariomycetidae</taxon>
        <taxon>Sordariales</taxon>
        <taxon>Lasiosphaeriaceae</taxon>
        <taxon>Immersiella</taxon>
    </lineage>
</organism>